<proteinExistence type="predicted"/>
<dbReference type="SUPFAM" id="SSF52518">
    <property type="entry name" value="Thiamin diphosphate-binding fold (THDP-binding)"/>
    <property type="match status" value="1"/>
</dbReference>
<keyword evidence="3" id="KW-0786">Thiamine pyrophosphate</keyword>
<dbReference type="InterPro" id="IPR029061">
    <property type="entry name" value="THDP-binding"/>
</dbReference>
<name>A0ABT5WUE7_9SPHN</name>
<dbReference type="InterPro" id="IPR009014">
    <property type="entry name" value="Transketo_C/PFOR_II"/>
</dbReference>
<dbReference type="InterPro" id="IPR005475">
    <property type="entry name" value="Transketolase-like_Pyr-bd"/>
</dbReference>
<dbReference type="RefSeq" id="WP_275229583.1">
    <property type="nucleotide sequence ID" value="NZ_JARESE010000062.1"/>
</dbReference>
<accession>A0ABT5WUE7</accession>
<evidence type="ECO:0000259" key="4">
    <source>
        <dbReference type="SMART" id="SM00861"/>
    </source>
</evidence>
<dbReference type="Gene3D" id="3.40.50.970">
    <property type="match status" value="1"/>
</dbReference>
<dbReference type="Proteomes" id="UP001216253">
    <property type="component" value="Unassembled WGS sequence"/>
</dbReference>
<dbReference type="SMART" id="SM00861">
    <property type="entry name" value="Transket_pyr"/>
    <property type="match status" value="1"/>
</dbReference>
<evidence type="ECO:0000313" key="6">
    <source>
        <dbReference type="Proteomes" id="UP001216253"/>
    </source>
</evidence>
<evidence type="ECO:0000313" key="5">
    <source>
        <dbReference type="EMBL" id="MDE8653503.1"/>
    </source>
</evidence>
<evidence type="ECO:0000256" key="3">
    <source>
        <dbReference type="ARBA" id="ARBA00023052"/>
    </source>
</evidence>
<dbReference type="Pfam" id="PF02780">
    <property type="entry name" value="Transketolase_C"/>
    <property type="match status" value="1"/>
</dbReference>
<feature type="domain" description="Transketolase-like pyrimidine-binding" evidence="4">
    <location>
        <begin position="17"/>
        <end position="194"/>
    </location>
</feature>
<dbReference type="SUPFAM" id="SSF52922">
    <property type="entry name" value="TK C-terminal domain-like"/>
    <property type="match status" value="1"/>
</dbReference>
<keyword evidence="6" id="KW-1185">Reference proteome</keyword>
<protein>
    <submittedName>
        <fullName evidence="5">Transketolase C-terminal domain-containing protein</fullName>
    </submittedName>
</protein>
<evidence type="ECO:0000256" key="1">
    <source>
        <dbReference type="ARBA" id="ARBA00001964"/>
    </source>
</evidence>
<dbReference type="InterPro" id="IPR033248">
    <property type="entry name" value="Transketolase_C"/>
</dbReference>
<dbReference type="PANTHER" id="PTHR43257:SF2">
    <property type="entry name" value="PYRUVATE DEHYDROGENASE E1 COMPONENT SUBUNIT BETA"/>
    <property type="match status" value="1"/>
</dbReference>
<dbReference type="EMBL" id="JARESE010000062">
    <property type="protein sequence ID" value="MDE8653503.1"/>
    <property type="molecule type" value="Genomic_DNA"/>
</dbReference>
<organism evidence="5 6">
    <name type="scientific">Novosphingobium album</name>
    <name type="common">ex Liu et al. 2023</name>
    <dbReference type="NCBI Taxonomy" id="3031130"/>
    <lineage>
        <taxon>Bacteria</taxon>
        <taxon>Pseudomonadati</taxon>
        <taxon>Pseudomonadota</taxon>
        <taxon>Alphaproteobacteria</taxon>
        <taxon>Sphingomonadales</taxon>
        <taxon>Sphingomonadaceae</taxon>
        <taxon>Novosphingobium</taxon>
    </lineage>
</organism>
<evidence type="ECO:0000256" key="2">
    <source>
        <dbReference type="ARBA" id="ARBA00023002"/>
    </source>
</evidence>
<dbReference type="Gene3D" id="3.40.50.920">
    <property type="match status" value="1"/>
</dbReference>
<dbReference type="PANTHER" id="PTHR43257">
    <property type="entry name" value="PYRUVATE DEHYDROGENASE E1 COMPONENT BETA SUBUNIT"/>
    <property type="match status" value="1"/>
</dbReference>
<sequence length="341" mass="35902">MSTDTVEPAATTEMVKMNGMQAINAALMEAMEADPKVLVLGEDVADREGGGVIGVTRGLSTKFGDLRVRSTPIAEQAIIGAAIGAAMGGYKPVAEIMLMNFTTVAMDMIVNHAAKLRFMSGGQSQVPLVIRTLTGAGNQTAGQHADFYEAWFCHTAGIKVVIPWTPADFKGLYLSAIQDPDPVMIIESGKTLFVPMDTPVNQGPIPLGKAQVVQEGSDVTIVSYGQMMFTVMQAVAELAEAGISAEVINLRTISPWDKEAVLASAEKTGRLLIVHEAGKNFGPGAEIAATVQEALFGKLKAPVGRLGAPYCAVPFAKKLEDAYLVQPPAVVAEAKKLCAQG</sequence>
<comment type="caution">
    <text evidence="5">The sequence shown here is derived from an EMBL/GenBank/DDBJ whole genome shotgun (WGS) entry which is preliminary data.</text>
</comment>
<keyword evidence="2" id="KW-0560">Oxidoreductase</keyword>
<reference evidence="5 6" key="1">
    <citation type="submission" date="2023-03" db="EMBL/GenBank/DDBJ databases">
        <title>NovoSphingobium album sp. nov. isolated from polycyclic aromatic hydrocarbons- and heavy-metal polluted soil.</title>
        <authorList>
            <person name="Liu Z."/>
            <person name="Wang K."/>
        </authorList>
    </citation>
    <scope>NUCLEOTIDE SEQUENCE [LARGE SCALE GENOMIC DNA]</scope>
    <source>
        <strain evidence="5 6">H3SJ31-1</strain>
    </source>
</reference>
<comment type="cofactor">
    <cofactor evidence="1">
        <name>thiamine diphosphate</name>
        <dbReference type="ChEBI" id="CHEBI:58937"/>
    </cofactor>
</comment>
<dbReference type="Pfam" id="PF02779">
    <property type="entry name" value="Transket_pyr"/>
    <property type="match status" value="1"/>
</dbReference>
<gene>
    <name evidence="5" type="ORF">PYV00_17530</name>
</gene>
<dbReference type="CDD" id="cd07036">
    <property type="entry name" value="TPP_PYR_E1-PDHc-beta_like"/>
    <property type="match status" value="1"/>
</dbReference>